<protein>
    <submittedName>
        <fullName evidence="2">Uncharacterized protein</fullName>
    </submittedName>
</protein>
<dbReference type="Proteomes" id="UP000266234">
    <property type="component" value="Unassembled WGS sequence"/>
</dbReference>
<sequence length="176" mass="20594">MGETQLLLTEGPSQDQNSPEPDKALAKKLRETEEKLKASETENQRLSAQLELLKEERRNEVDRMVDFNYRLVNRLNDLRDDHEALKTTVTVSNERFGEKIANHKSKINAQDKKINRNKEFSVSLTNDLYGKTANTTAIVEELEEDVANLTKWMEEARRNFELYYEPASHMFPQYMR</sequence>
<comment type="caution">
    <text evidence="2">The sequence shown here is derived from an EMBL/GenBank/DDBJ whole genome shotgun (WGS) entry which is preliminary data.</text>
</comment>
<gene>
    <name evidence="2" type="ORF">FLONG3_9875</name>
</gene>
<keyword evidence="3" id="KW-1185">Reference proteome</keyword>
<dbReference type="AlphaFoldDB" id="A0A395RTK6"/>
<reference evidence="2 3" key="1">
    <citation type="journal article" date="2018" name="PLoS Pathog.">
        <title>Evolution of structural diversity of trichothecenes, a family of toxins produced by plant pathogenic and entomopathogenic fungi.</title>
        <authorList>
            <person name="Proctor R.H."/>
            <person name="McCormick S.P."/>
            <person name="Kim H.S."/>
            <person name="Cardoza R.E."/>
            <person name="Stanley A.M."/>
            <person name="Lindo L."/>
            <person name="Kelly A."/>
            <person name="Brown D.W."/>
            <person name="Lee T."/>
            <person name="Vaughan M.M."/>
            <person name="Alexander N.J."/>
            <person name="Busman M."/>
            <person name="Gutierrez S."/>
        </authorList>
    </citation>
    <scope>NUCLEOTIDE SEQUENCE [LARGE SCALE GENOMIC DNA]</scope>
    <source>
        <strain evidence="2 3">NRRL 20695</strain>
    </source>
</reference>
<organism evidence="2 3">
    <name type="scientific">Fusarium longipes</name>
    <dbReference type="NCBI Taxonomy" id="694270"/>
    <lineage>
        <taxon>Eukaryota</taxon>
        <taxon>Fungi</taxon>
        <taxon>Dikarya</taxon>
        <taxon>Ascomycota</taxon>
        <taxon>Pezizomycotina</taxon>
        <taxon>Sordariomycetes</taxon>
        <taxon>Hypocreomycetidae</taxon>
        <taxon>Hypocreales</taxon>
        <taxon>Nectriaceae</taxon>
        <taxon>Fusarium</taxon>
    </lineage>
</organism>
<evidence type="ECO:0000313" key="2">
    <source>
        <dbReference type="EMBL" id="RGP63488.1"/>
    </source>
</evidence>
<name>A0A395RTK6_9HYPO</name>
<feature type="region of interest" description="Disordered" evidence="1">
    <location>
        <begin position="1"/>
        <end position="25"/>
    </location>
</feature>
<proteinExistence type="predicted"/>
<dbReference type="OrthoDB" id="5087948at2759"/>
<evidence type="ECO:0000313" key="3">
    <source>
        <dbReference type="Proteomes" id="UP000266234"/>
    </source>
</evidence>
<evidence type="ECO:0000256" key="1">
    <source>
        <dbReference type="SAM" id="MobiDB-lite"/>
    </source>
</evidence>
<dbReference type="EMBL" id="PXOG01000269">
    <property type="protein sequence ID" value="RGP63488.1"/>
    <property type="molecule type" value="Genomic_DNA"/>
</dbReference>
<accession>A0A395RTK6</accession>